<feature type="region of interest" description="Disordered" evidence="9">
    <location>
        <begin position="115"/>
        <end position="169"/>
    </location>
</feature>
<dbReference type="GO" id="GO:0008270">
    <property type="term" value="F:zinc ion binding"/>
    <property type="evidence" value="ECO:0007669"/>
    <property type="project" value="UniProtKB-KW"/>
</dbReference>
<feature type="region of interest" description="Disordered" evidence="9">
    <location>
        <begin position="1"/>
        <end position="81"/>
    </location>
</feature>
<dbReference type="PANTHER" id="PTHR22937">
    <property type="entry name" value="E3 UBIQUITIN-PROTEIN LIGASE RNF165"/>
    <property type="match status" value="1"/>
</dbReference>
<dbReference type="AlphaFoldDB" id="A0AAV0X0X7"/>
<comment type="caution">
    <text evidence="11">The sequence shown here is derived from an EMBL/GenBank/DDBJ whole genome shotgun (WGS) entry which is preliminary data.</text>
</comment>
<feature type="region of interest" description="Disordered" evidence="9">
    <location>
        <begin position="181"/>
        <end position="234"/>
    </location>
</feature>
<dbReference type="GO" id="GO:0005634">
    <property type="term" value="C:nucleus"/>
    <property type="evidence" value="ECO:0007669"/>
    <property type="project" value="TreeGrafter"/>
</dbReference>
<evidence type="ECO:0000256" key="4">
    <source>
        <dbReference type="ARBA" id="ARBA00022723"/>
    </source>
</evidence>
<dbReference type="GO" id="GO:0061630">
    <property type="term" value="F:ubiquitin protein ligase activity"/>
    <property type="evidence" value="ECO:0007669"/>
    <property type="project" value="UniProtKB-EC"/>
</dbReference>
<dbReference type="Pfam" id="PF13639">
    <property type="entry name" value="zf-RING_2"/>
    <property type="match status" value="1"/>
</dbReference>
<keyword evidence="3" id="KW-0808">Transferase</keyword>
<dbReference type="PROSITE" id="PS50089">
    <property type="entry name" value="ZF_RING_2"/>
    <property type="match status" value="1"/>
</dbReference>
<keyword evidence="7" id="KW-0862">Zinc</keyword>
<dbReference type="PANTHER" id="PTHR22937:SF65">
    <property type="entry name" value="E3 UBIQUITIN-PROTEIN LIGASE ARK2C"/>
    <property type="match status" value="1"/>
</dbReference>
<reference evidence="11 12" key="1">
    <citation type="submission" date="2023-01" db="EMBL/GenBank/DDBJ databases">
        <authorList>
            <person name="Whitehead M."/>
        </authorList>
    </citation>
    <scope>NUCLEOTIDE SEQUENCE [LARGE SCALE GENOMIC DNA]</scope>
</reference>
<dbReference type="InterPro" id="IPR001841">
    <property type="entry name" value="Znf_RING"/>
</dbReference>
<evidence type="ECO:0000256" key="2">
    <source>
        <dbReference type="ARBA" id="ARBA00012483"/>
    </source>
</evidence>
<evidence type="ECO:0000313" key="12">
    <source>
        <dbReference type="Proteomes" id="UP001160148"/>
    </source>
</evidence>
<evidence type="ECO:0000313" key="11">
    <source>
        <dbReference type="EMBL" id="CAI6361935.1"/>
    </source>
</evidence>
<dbReference type="InterPro" id="IPR013083">
    <property type="entry name" value="Znf_RING/FYVE/PHD"/>
</dbReference>
<organism evidence="11 12">
    <name type="scientific">Macrosiphum euphorbiae</name>
    <name type="common">potato aphid</name>
    <dbReference type="NCBI Taxonomy" id="13131"/>
    <lineage>
        <taxon>Eukaryota</taxon>
        <taxon>Metazoa</taxon>
        <taxon>Ecdysozoa</taxon>
        <taxon>Arthropoda</taxon>
        <taxon>Hexapoda</taxon>
        <taxon>Insecta</taxon>
        <taxon>Pterygota</taxon>
        <taxon>Neoptera</taxon>
        <taxon>Paraneoptera</taxon>
        <taxon>Hemiptera</taxon>
        <taxon>Sternorrhyncha</taxon>
        <taxon>Aphidomorpha</taxon>
        <taxon>Aphidoidea</taxon>
        <taxon>Aphididae</taxon>
        <taxon>Macrosiphini</taxon>
        <taxon>Macrosiphum</taxon>
    </lineage>
</organism>
<sequence length="761" mass="85010">MADQLSETSTTTTDHGNNWPNTKLPADSDVPDDVSNGQETHSFADILSTAFTATGPVPSPPADTESNMQLGNEMDYDPLFADGSDLETEDTPQEFSPLNSDIWRYGNTLIETPWSVPRTDESSSRTVNHPVPSTPTSSEMGRKRSLLSGDNNLRMKTGKPDTNRPLTYPRHQMSNRMYRPRYGQDQMSSSAYTSMSNHGGNYKYTQRPNSQVHTTTAPSDHSIASSSNQNRMINPQTSSTEEYTVYGMNNIGAPQATRFNNDPRRAEWPNVMDADDDEDSGIELVTVNNFQNRNINQLPTGPPVVDLTQESEEVNDPLMNHSGRTPQADISMGHTMFSRYPIIQPQRQYVGHSAMRSMPAGYTQQFPPNPSPLYRNDVIFMDQPPQAPCVHTAHPPPGTPGWPPPCSQCHNTSRVVFGMGGMGNHIHPAHHHHHGMMATHPMTPCVPSNVPLYHQRLWYNQHRIQEMQRRRMDMMNGGSVRSLRSIPPVSCMQGYQQPPQPTPVHPSIQAIHTVLPPPQQPNVFSRPEVITSRRIGPTAVITLSPPTDGIEQVPTSSLQTEIVVQSGSTSDGGHPHIHHYYNYHPPGPPGRMHHVRISIGAPSGTIVNTTPGSTIPSQPGAEIPQIPQLGSLPMLTRHLSYRLEDYLRLMEQRRIHMMNRGASKDTIEKNTFPHKYKRIKRSSDEMEDNTEKCTICLSDFEDTEDVRRLPCMHLFHVDCIDQWLSSNKRCPICRVDIETKETKDAASGSPLPSETPFIVPT</sequence>
<dbReference type="EC" id="2.3.2.27" evidence="2"/>
<comment type="catalytic activity">
    <reaction evidence="1">
        <text>S-ubiquitinyl-[E2 ubiquitin-conjugating enzyme]-L-cysteine + [acceptor protein]-L-lysine = [E2 ubiquitin-conjugating enzyme]-L-cysteine + N(6)-ubiquitinyl-[acceptor protein]-L-lysine.</text>
        <dbReference type="EC" id="2.3.2.27"/>
    </reaction>
</comment>
<accession>A0AAV0X0X7</accession>
<evidence type="ECO:0000256" key="5">
    <source>
        <dbReference type="ARBA" id="ARBA00022771"/>
    </source>
</evidence>
<feature type="compositionally biased region" description="Polar residues" evidence="9">
    <location>
        <begin position="185"/>
        <end position="234"/>
    </location>
</feature>
<dbReference type="InterPro" id="IPR045191">
    <property type="entry name" value="MBR1/2-like"/>
</dbReference>
<dbReference type="CDD" id="cd16474">
    <property type="entry name" value="RING-H2_RNF111-like"/>
    <property type="match status" value="1"/>
</dbReference>
<gene>
    <name evidence="11" type="ORF">MEUPH1_LOCUS17059</name>
</gene>
<evidence type="ECO:0000256" key="7">
    <source>
        <dbReference type="ARBA" id="ARBA00022833"/>
    </source>
</evidence>
<evidence type="ECO:0000259" key="10">
    <source>
        <dbReference type="PROSITE" id="PS50089"/>
    </source>
</evidence>
<keyword evidence="6" id="KW-0833">Ubl conjugation pathway</keyword>
<dbReference type="SMART" id="SM00184">
    <property type="entry name" value="RING"/>
    <property type="match status" value="1"/>
</dbReference>
<proteinExistence type="predicted"/>
<dbReference type="EMBL" id="CARXXK010000003">
    <property type="protein sequence ID" value="CAI6361935.1"/>
    <property type="molecule type" value="Genomic_DNA"/>
</dbReference>
<dbReference type="SUPFAM" id="SSF57850">
    <property type="entry name" value="RING/U-box"/>
    <property type="match status" value="1"/>
</dbReference>
<evidence type="ECO:0000256" key="1">
    <source>
        <dbReference type="ARBA" id="ARBA00000900"/>
    </source>
</evidence>
<dbReference type="Proteomes" id="UP001160148">
    <property type="component" value="Unassembled WGS sequence"/>
</dbReference>
<evidence type="ECO:0000256" key="8">
    <source>
        <dbReference type="PROSITE-ProRule" id="PRU00175"/>
    </source>
</evidence>
<evidence type="ECO:0000256" key="6">
    <source>
        <dbReference type="ARBA" id="ARBA00022786"/>
    </source>
</evidence>
<keyword evidence="4" id="KW-0479">Metal-binding</keyword>
<feature type="domain" description="RING-type" evidence="10">
    <location>
        <begin position="693"/>
        <end position="734"/>
    </location>
</feature>
<evidence type="ECO:0000256" key="3">
    <source>
        <dbReference type="ARBA" id="ARBA00022679"/>
    </source>
</evidence>
<keyword evidence="5 8" id="KW-0863">Zinc-finger</keyword>
<protein>
    <recommendedName>
        <fullName evidence="2">RING-type E3 ubiquitin transferase</fullName>
        <ecNumber evidence="2">2.3.2.27</ecNumber>
    </recommendedName>
</protein>
<keyword evidence="12" id="KW-1185">Reference proteome</keyword>
<dbReference type="Gene3D" id="3.30.40.10">
    <property type="entry name" value="Zinc/RING finger domain, C3HC4 (zinc finger)"/>
    <property type="match status" value="1"/>
</dbReference>
<feature type="compositionally biased region" description="Polar residues" evidence="9">
    <location>
        <begin position="1"/>
        <end position="21"/>
    </location>
</feature>
<evidence type="ECO:0000256" key="9">
    <source>
        <dbReference type="SAM" id="MobiDB-lite"/>
    </source>
</evidence>
<name>A0AAV0X0X7_9HEMI</name>